<dbReference type="RefSeq" id="WP_210772321.1">
    <property type="nucleotide sequence ID" value="NZ_MWIN01000002.1"/>
</dbReference>
<evidence type="ECO:0000259" key="2">
    <source>
        <dbReference type="Pfam" id="PF00117"/>
    </source>
</evidence>
<dbReference type="GO" id="GO:0005829">
    <property type="term" value="C:cytosol"/>
    <property type="evidence" value="ECO:0007669"/>
    <property type="project" value="TreeGrafter"/>
</dbReference>
<keyword evidence="4" id="KW-1185">Reference proteome</keyword>
<dbReference type="PRINTS" id="PR00097">
    <property type="entry name" value="ANTSNTHASEII"/>
</dbReference>
<name>A0A4R7P6M1_9GAMM</name>
<dbReference type="PRINTS" id="PR00096">
    <property type="entry name" value="GATASE"/>
</dbReference>
<dbReference type="Pfam" id="PF00117">
    <property type="entry name" value="GATase"/>
    <property type="match status" value="1"/>
</dbReference>
<evidence type="ECO:0000313" key="4">
    <source>
        <dbReference type="Proteomes" id="UP000295341"/>
    </source>
</evidence>
<dbReference type="PANTHER" id="PTHR43418">
    <property type="entry name" value="MULTIFUNCTIONAL TRYPTOPHAN BIOSYNTHESIS PROTEIN-RELATED"/>
    <property type="match status" value="1"/>
</dbReference>
<dbReference type="PROSITE" id="PS51273">
    <property type="entry name" value="GATASE_TYPE_1"/>
    <property type="match status" value="1"/>
</dbReference>
<dbReference type="GO" id="GO:0000162">
    <property type="term" value="P:L-tryptophan biosynthetic process"/>
    <property type="evidence" value="ECO:0007669"/>
    <property type="project" value="TreeGrafter"/>
</dbReference>
<dbReference type="FunFam" id="3.40.50.880:FF:000003">
    <property type="entry name" value="Anthranilate synthase component II"/>
    <property type="match status" value="1"/>
</dbReference>
<sequence>MILMIDNYDSFTYNLVQYLGELGAEVEVHRNDRISVDEVAARKPSHVVLSPGPCTPNEAGICLDLIDQLQGRIPLLGVCLGHQAIGQAFGGVVKRAREVMHGKTSLVHHRSRGVFKDLPTPYTATRYHSLIVDRAGLPDDFEITAWTETADGEMDEIMGLRHRTLPIEGVQFHPESILTEHGHQLLRNFLEGA</sequence>
<dbReference type="GO" id="GO:0046820">
    <property type="term" value="F:4-amino-4-deoxychorismate synthase activity"/>
    <property type="evidence" value="ECO:0007669"/>
    <property type="project" value="TreeGrafter"/>
</dbReference>
<dbReference type="AlphaFoldDB" id="A0A4R7P6M1"/>
<dbReference type="NCBIfam" id="TIGR00566">
    <property type="entry name" value="trpG_papA"/>
    <property type="match status" value="1"/>
</dbReference>
<evidence type="ECO:0000313" key="3">
    <source>
        <dbReference type="EMBL" id="TDU28690.1"/>
    </source>
</evidence>
<dbReference type="Gene3D" id="3.40.50.880">
    <property type="match status" value="1"/>
</dbReference>
<dbReference type="GO" id="GO:0046654">
    <property type="term" value="P:tetrahydrofolate biosynthetic process"/>
    <property type="evidence" value="ECO:0007669"/>
    <property type="project" value="TreeGrafter"/>
</dbReference>
<reference evidence="3 4" key="1">
    <citation type="submission" date="2019-03" db="EMBL/GenBank/DDBJ databases">
        <title>Genomic Encyclopedia of Type Strains, Phase IV (KMG-IV): sequencing the most valuable type-strain genomes for metagenomic binning, comparative biology and taxonomic classification.</title>
        <authorList>
            <person name="Goeker M."/>
        </authorList>
    </citation>
    <scope>NUCLEOTIDE SEQUENCE [LARGE SCALE GENOMIC DNA]</scope>
    <source>
        <strain evidence="3 4">DSM 26377</strain>
    </source>
</reference>
<proteinExistence type="predicted"/>
<dbReference type="SUPFAM" id="SSF52317">
    <property type="entry name" value="Class I glutamine amidotransferase-like"/>
    <property type="match status" value="1"/>
</dbReference>
<dbReference type="PANTHER" id="PTHR43418:SF4">
    <property type="entry name" value="MULTIFUNCTIONAL TRYPTOPHAN BIOSYNTHESIS PROTEIN"/>
    <property type="match status" value="1"/>
</dbReference>
<dbReference type="GO" id="GO:0004049">
    <property type="term" value="F:anthranilate synthase activity"/>
    <property type="evidence" value="ECO:0007669"/>
    <property type="project" value="TreeGrafter"/>
</dbReference>
<dbReference type="PRINTS" id="PR00099">
    <property type="entry name" value="CPSGATASE"/>
</dbReference>
<dbReference type="InterPro" id="IPR029062">
    <property type="entry name" value="Class_I_gatase-like"/>
</dbReference>
<dbReference type="CDD" id="cd01743">
    <property type="entry name" value="GATase1_Anthranilate_Synthase"/>
    <property type="match status" value="1"/>
</dbReference>
<organism evidence="3 4">
    <name type="scientific">Panacagrimonas perspica</name>
    <dbReference type="NCBI Taxonomy" id="381431"/>
    <lineage>
        <taxon>Bacteria</taxon>
        <taxon>Pseudomonadati</taxon>
        <taxon>Pseudomonadota</taxon>
        <taxon>Gammaproteobacteria</taxon>
        <taxon>Nevskiales</taxon>
        <taxon>Nevskiaceae</taxon>
        <taxon>Panacagrimonas</taxon>
    </lineage>
</organism>
<dbReference type="InterPro" id="IPR006221">
    <property type="entry name" value="TrpG/PapA_dom"/>
</dbReference>
<dbReference type="Proteomes" id="UP000295341">
    <property type="component" value="Unassembled WGS sequence"/>
</dbReference>
<protein>
    <submittedName>
        <fullName evidence="3">Anthranilate synthase component 2</fullName>
    </submittedName>
</protein>
<accession>A0A4R7P6M1</accession>
<feature type="domain" description="Glutamine amidotransferase" evidence="2">
    <location>
        <begin position="3"/>
        <end position="190"/>
    </location>
</feature>
<dbReference type="InterPro" id="IPR050472">
    <property type="entry name" value="Anth_synth/Amidotransfase"/>
</dbReference>
<comment type="caution">
    <text evidence="3">The sequence shown here is derived from an EMBL/GenBank/DDBJ whole genome shotgun (WGS) entry which is preliminary data.</text>
</comment>
<evidence type="ECO:0000256" key="1">
    <source>
        <dbReference type="ARBA" id="ARBA00022962"/>
    </source>
</evidence>
<dbReference type="EMBL" id="SOBT01000009">
    <property type="protein sequence ID" value="TDU28690.1"/>
    <property type="molecule type" value="Genomic_DNA"/>
</dbReference>
<keyword evidence="1" id="KW-0315">Glutamine amidotransferase</keyword>
<gene>
    <name evidence="3" type="ORF">DFR24_3065</name>
</gene>
<dbReference type="InterPro" id="IPR017926">
    <property type="entry name" value="GATASE"/>
</dbReference>